<feature type="transmembrane region" description="Helical" evidence="1">
    <location>
        <begin position="105"/>
        <end position="126"/>
    </location>
</feature>
<comment type="caution">
    <text evidence="2">The sequence shown here is derived from an EMBL/GenBank/DDBJ whole genome shotgun (WGS) entry which is preliminary data.</text>
</comment>
<feature type="transmembrane region" description="Helical" evidence="1">
    <location>
        <begin position="146"/>
        <end position="170"/>
    </location>
</feature>
<feature type="transmembrane region" description="Helical" evidence="1">
    <location>
        <begin position="65"/>
        <end position="84"/>
    </location>
</feature>
<dbReference type="Pfam" id="PF12730">
    <property type="entry name" value="ABC2_membrane_4"/>
    <property type="match status" value="1"/>
</dbReference>
<keyword evidence="1" id="KW-1133">Transmembrane helix</keyword>
<keyword evidence="1" id="KW-0812">Transmembrane</keyword>
<dbReference type="RefSeq" id="WP_170198069.1">
    <property type="nucleotide sequence ID" value="NZ_VFOX01000001.1"/>
</dbReference>
<organism evidence="2 3">
    <name type="scientific">Microbacterium saperdae</name>
    <dbReference type="NCBI Taxonomy" id="69368"/>
    <lineage>
        <taxon>Bacteria</taxon>
        <taxon>Bacillati</taxon>
        <taxon>Actinomycetota</taxon>
        <taxon>Actinomycetes</taxon>
        <taxon>Micrococcales</taxon>
        <taxon>Microbacteriaceae</taxon>
        <taxon>Microbacterium</taxon>
    </lineage>
</organism>
<accession>A0A543BL63</accession>
<keyword evidence="1" id="KW-0472">Membrane</keyword>
<evidence type="ECO:0000313" key="3">
    <source>
        <dbReference type="Proteomes" id="UP000317209"/>
    </source>
</evidence>
<feature type="transmembrane region" description="Helical" evidence="1">
    <location>
        <begin position="177"/>
        <end position="201"/>
    </location>
</feature>
<reference evidence="2 3" key="1">
    <citation type="submission" date="2019-06" db="EMBL/GenBank/DDBJ databases">
        <title>Sequencing the genomes of 1000 actinobacteria strains.</title>
        <authorList>
            <person name="Klenk H.-P."/>
        </authorList>
    </citation>
    <scope>NUCLEOTIDE SEQUENCE [LARGE SCALE GENOMIC DNA]</scope>
    <source>
        <strain evidence="2 3">DSM 20169</strain>
    </source>
</reference>
<dbReference type="Proteomes" id="UP000317209">
    <property type="component" value="Unassembled WGS sequence"/>
</dbReference>
<evidence type="ECO:0000256" key="1">
    <source>
        <dbReference type="SAM" id="Phobius"/>
    </source>
</evidence>
<feature type="transmembrane region" description="Helical" evidence="1">
    <location>
        <begin position="221"/>
        <end position="243"/>
    </location>
</feature>
<dbReference type="EMBL" id="VFOX01000001">
    <property type="protein sequence ID" value="TQL85575.1"/>
    <property type="molecule type" value="Genomic_DNA"/>
</dbReference>
<proteinExistence type="predicted"/>
<evidence type="ECO:0000313" key="2">
    <source>
        <dbReference type="EMBL" id="TQL85575.1"/>
    </source>
</evidence>
<keyword evidence="3" id="KW-1185">Reference proteome</keyword>
<feature type="transmembrane region" description="Helical" evidence="1">
    <location>
        <begin position="26"/>
        <end position="45"/>
    </location>
</feature>
<sequence length="251" mass="26095">MTRIGFRHTLRAEFTKTLTLRSIQGTLAAALVVPAALALASGLAFDPARGAQFPLESHGFETAGFGQPLVILLAALITGTEYLDGQLRTTLIATPQRGRVLAAKLLIVAGLGAAIGWVAIGASVLIKHAALGAHGLPLDQFTAGMGWNLVGVGINYALIALIAAGINIIARTFIVTLVVLVPLVLGITISLVGVTPLLKYLPDLAGIQLLMPYPGVGVLEPLPGGIVMTLWAVVLIGVAWGFFRTRDTPTS</sequence>
<name>A0A543BL63_9MICO</name>
<protein>
    <submittedName>
        <fullName evidence="2">ABC-2 family transporter</fullName>
    </submittedName>
</protein>
<dbReference type="AlphaFoldDB" id="A0A543BL63"/>
<gene>
    <name evidence="2" type="ORF">FB560_1197</name>
</gene>